<evidence type="ECO:0000313" key="2">
    <source>
        <dbReference type="Proteomes" id="UP001153678"/>
    </source>
</evidence>
<dbReference type="EMBL" id="CAMKVN010005261">
    <property type="protein sequence ID" value="CAI2188532.1"/>
    <property type="molecule type" value="Genomic_DNA"/>
</dbReference>
<gene>
    <name evidence="1" type="ORF">FWILDA_LOCUS13627</name>
</gene>
<protein>
    <submittedName>
        <fullName evidence="1">12913_t:CDS:1</fullName>
    </submittedName>
</protein>
<sequence length="127" mass="14685">EELLLDEYHSISSSILSSEYSKKLASPLIVAINASLSTSKEEESSKIFEDYLCSWFKLFQDSIATEMMNDNKFLWILIWIMSFRARFNLLETATQSLLKFMKLVLVEIGDSDYDEFPDTLYLVKKGS</sequence>
<dbReference type="AlphaFoldDB" id="A0A9W4X5R8"/>
<feature type="non-terminal residue" evidence="1">
    <location>
        <position position="127"/>
    </location>
</feature>
<accession>A0A9W4X5R8</accession>
<organism evidence="1 2">
    <name type="scientific">Funneliformis geosporum</name>
    <dbReference type="NCBI Taxonomy" id="1117311"/>
    <lineage>
        <taxon>Eukaryota</taxon>
        <taxon>Fungi</taxon>
        <taxon>Fungi incertae sedis</taxon>
        <taxon>Mucoromycota</taxon>
        <taxon>Glomeromycotina</taxon>
        <taxon>Glomeromycetes</taxon>
        <taxon>Glomerales</taxon>
        <taxon>Glomeraceae</taxon>
        <taxon>Funneliformis</taxon>
    </lineage>
</organism>
<name>A0A9W4X5R8_9GLOM</name>
<reference evidence="1" key="1">
    <citation type="submission" date="2022-08" db="EMBL/GenBank/DDBJ databases">
        <authorList>
            <person name="Kallberg Y."/>
            <person name="Tangrot J."/>
            <person name="Rosling A."/>
        </authorList>
    </citation>
    <scope>NUCLEOTIDE SEQUENCE</scope>
    <source>
        <strain evidence="1">Wild A</strain>
    </source>
</reference>
<evidence type="ECO:0000313" key="1">
    <source>
        <dbReference type="EMBL" id="CAI2188532.1"/>
    </source>
</evidence>
<proteinExistence type="predicted"/>
<keyword evidence="2" id="KW-1185">Reference proteome</keyword>
<dbReference type="OrthoDB" id="2436336at2759"/>
<comment type="caution">
    <text evidence="1">The sequence shown here is derived from an EMBL/GenBank/DDBJ whole genome shotgun (WGS) entry which is preliminary data.</text>
</comment>
<dbReference type="Proteomes" id="UP001153678">
    <property type="component" value="Unassembled WGS sequence"/>
</dbReference>